<keyword evidence="1" id="KW-0732">Signal</keyword>
<gene>
    <name evidence="2" type="ORF">DCS_02992</name>
</gene>
<dbReference type="InParanoid" id="A0A151GXL9"/>
<evidence type="ECO:0000313" key="3">
    <source>
        <dbReference type="Proteomes" id="UP000076580"/>
    </source>
</evidence>
<name>A0A151GXL9_DRECN</name>
<dbReference type="EMBL" id="LAYC01000001">
    <property type="protein sequence ID" value="KYK61848.1"/>
    <property type="molecule type" value="Genomic_DNA"/>
</dbReference>
<dbReference type="AlphaFoldDB" id="A0A151GXL9"/>
<evidence type="ECO:0008006" key="4">
    <source>
        <dbReference type="Google" id="ProtNLM"/>
    </source>
</evidence>
<proteinExistence type="predicted"/>
<evidence type="ECO:0000313" key="2">
    <source>
        <dbReference type="EMBL" id="KYK61848.1"/>
    </source>
</evidence>
<comment type="caution">
    <text evidence="2">The sequence shown here is derived from an EMBL/GenBank/DDBJ whole genome shotgun (WGS) entry which is preliminary data.</text>
</comment>
<accession>A0A151GXL9</accession>
<organism evidence="2 3">
    <name type="scientific">Drechmeria coniospora</name>
    <name type="common">Nematophagous fungus</name>
    <name type="synonym">Meria coniospora</name>
    <dbReference type="NCBI Taxonomy" id="98403"/>
    <lineage>
        <taxon>Eukaryota</taxon>
        <taxon>Fungi</taxon>
        <taxon>Dikarya</taxon>
        <taxon>Ascomycota</taxon>
        <taxon>Pezizomycotina</taxon>
        <taxon>Sordariomycetes</taxon>
        <taxon>Hypocreomycetidae</taxon>
        <taxon>Hypocreales</taxon>
        <taxon>Ophiocordycipitaceae</taxon>
        <taxon>Drechmeria</taxon>
    </lineage>
</organism>
<evidence type="ECO:0000256" key="1">
    <source>
        <dbReference type="SAM" id="SignalP"/>
    </source>
</evidence>
<feature type="signal peptide" evidence="1">
    <location>
        <begin position="1"/>
        <end position="17"/>
    </location>
</feature>
<reference evidence="2 3" key="1">
    <citation type="journal article" date="2016" name="Sci. Rep.">
        <title>Insights into Adaptations to a Near-Obligate Nematode Endoparasitic Lifestyle from the Finished Genome of Drechmeria coniospora.</title>
        <authorList>
            <person name="Zhang L."/>
            <person name="Zhou Z."/>
            <person name="Guo Q."/>
            <person name="Fokkens L."/>
            <person name="Miskei M."/>
            <person name="Pocsi I."/>
            <person name="Zhang W."/>
            <person name="Chen M."/>
            <person name="Wang L."/>
            <person name="Sun Y."/>
            <person name="Donzelli B.G."/>
            <person name="Gibson D.M."/>
            <person name="Nelson D.R."/>
            <person name="Luo J.G."/>
            <person name="Rep M."/>
            <person name="Liu H."/>
            <person name="Yang S."/>
            <person name="Wang J."/>
            <person name="Krasnoff S.B."/>
            <person name="Xu Y."/>
            <person name="Molnar I."/>
            <person name="Lin M."/>
        </authorList>
    </citation>
    <scope>NUCLEOTIDE SEQUENCE [LARGE SCALE GENOMIC DNA]</scope>
    <source>
        <strain evidence="2 3">ARSEF 6962</strain>
    </source>
</reference>
<dbReference type="Proteomes" id="UP000076580">
    <property type="component" value="Chromosome 01"/>
</dbReference>
<dbReference type="GeneID" id="63715635"/>
<sequence>MNYSTAIAILLAAIASAGNVGRQQARSDPCSRLHEATNATFTLLNTFDPTDKKRVNEDIVASLQALAQAANDCNAYVALPGTKLSSSSGAIFNVVASSAENIEMTRMEAFRLADACGVTRYYLFAARAALLSLGKAIRYNLVSTGTNHDSAEEACQSMSVSTRKLLDTLYSSQKCRDPFKLVPLLNFDRKFE</sequence>
<keyword evidence="3" id="KW-1185">Reference proteome</keyword>
<protein>
    <recommendedName>
        <fullName evidence="4">Pectinesterase inhibitor domain-containing protein</fullName>
    </recommendedName>
</protein>
<dbReference type="RefSeq" id="XP_040661200.1">
    <property type="nucleotide sequence ID" value="XM_040800317.1"/>
</dbReference>
<feature type="chain" id="PRO_5007581121" description="Pectinesterase inhibitor domain-containing protein" evidence="1">
    <location>
        <begin position="18"/>
        <end position="192"/>
    </location>
</feature>